<sequence>MVTLNDTLAKLRDLLTRGFTSISSNREKLCKLITPGVFDCQENVLLLLTPSTYSYRLEEFDGIELAHRLKKFIEVSCHPHCELIMLVLGRRLDTHSFLKKLDRDLQMKLIEFYSDRANTNIRNAIKKMIEIKERILRGAKPILLESVIALLCANTSSNAIKEYSTLLSSVMYMAKTLLGIELKPLNSSELANTIANFRSIASK</sequence>
<evidence type="ECO:0000313" key="2">
    <source>
        <dbReference type="Proteomes" id="UP000605805"/>
    </source>
</evidence>
<dbReference type="Proteomes" id="UP000605805">
    <property type="component" value="Unassembled WGS sequence"/>
</dbReference>
<accession>A0A832Z0P2</accession>
<name>A0A832Z0P2_9CREN</name>
<dbReference type="EMBL" id="DQTV01000123">
    <property type="protein sequence ID" value="HIP57617.1"/>
    <property type="molecule type" value="Genomic_DNA"/>
</dbReference>
<comment type="caution">
    <text evidence="1">The sequence shown here is derived from an EMBL/GenBank/DDBJ whole genome shotgun (WGS) entry which is preliminary data.</text>
</comment>
<organism evidence="1 2">
    <name type="scientific">Ignisphaera aggregans</name>
    <dbReference type="NCBI Taxonomy" id="334771"/>
    <lineage>
        <taxon>Archaea</taxon>
        <taxon>Thermoproteota</taxon>
        <taxon>Thermoprotei</taxon>
        <taxon>Desulfurococcales</taxon>
        <taxon>Desulfurococcaceae</taxon>
        <taxon>Ignisphaera</taxon>
    </lineage>
</organism>
<dbReference type="AlphaFoldDB" id="A0A832Z0P2"/>
<reference evidence="1" key="1">
    <citation type="journal article" date="2020" name="ISME J.">
        <title>Gammaproteobacteria mediating utilization of methyl-, sulfur- and petroleum organic compounds in deep ocean hydrothermal plumes.</title>
        <authorList>
            <person name="Zhou Z."/>
            <person name="Liu Y."/>
            <person name="Pan J."/>
            <person name="Cron B.R."/>
            <person name="Toner B.M."/>
            <person name="Anantharaman K."/>
            <person name="Breier J.A."/>
            <person name="Dick G.J."/>
            <person name="Li M."/>
        </authorList>
    </citation>
    <scope>NUCLEOTIDE SEQUENCE</scope>
    <source>
        <strain evidence="1">SZUA-1435</strain>
    </source>
</reference>
<proteinExistence type="predicted"/>
<evidence type="ECO:0000313" key="1">
    <source>
        <dbReference type="EMBL" id="HIP57617.1"/>
    </source>
</evidence>
<protein>
    <submittedName>
        <fullName evidence="1">Uncharacterized protein</fullName>
    </submittedName>
</protein>
<gene>
    <name evidence="1" type="ORF">EYH02_06120</name>
</gene>